<keyword evidence="6" id="KW-0812">Transmembrane</keyword>
<feature type="compositionally biased region" description="Low complexity" evidence="5">
    <location>
        <begin position="128"/>
        <end position="141"/>
    </location>
</feature>
<dbReference type="SUPFAM" id="SSF103473">
    <property type="entry name" value="MFS general substrate transporter"/>
    <property type="match status" value="1"/>
</dbReference>
<protein>
    <recommendedName>
        <fullName evidence="9">Proline/betaine transporter</fullName>
    </recommendedName>
</protein>
<keyword evidence="6" id="KW-1133">Transmembrane helix</keyword>
<keyword evidence="3" id="KW-1003">Cell membrane</keyword>
<evidence type="ECO:0000313" key="8">
    <source>
        <dbReference type="Proteomes" id="UP001500724"/>
    </source>
</evidence>
<evidence type="ECO:0000256" key="4">
    <source>
        <dbReference type="ARBA" id="ARBA00022847"/>
    </source>
</evidence>
<dbReference type="PANTHER" id="PTHR43528:SF1">
    <property type="entry name" value="ALPHA-KETOGLUTARATE PERMEASE"/>
    <property type="match status" value="1"/>
</dbReference>
<dbReference type="PANTHER" id="PTHR43528">
    <property type="entry name" value="ALPHA-KETOGLUTARATE PERMEASE"/>
    <property type="match status" value="1"/>
</dbReference>
<dbReference type="InterPro" id="IPR036259">
    <property type="entry name" value="MFS_trans_sf"/>
</dbReference>
<keyword evidence="4" id="KW-0769">Symport</keyword>
<dbReference type="EMBL" id="BAAAGU010000069">
    <property type="protein sequence ID" value="GAA0666209.1"/>
    <property type="molecule type" value="Genomic_DNA"/>
</dbReference>
<evidence type="ECO:0000313" key="7">
    <source>
        <dbReference type="EMBL" id="GAA0666209.1"/>
    </source>
</evidence>
<evidence type="ECO:0000256" key="5">
    <source>
        <dbReference type="SAM" id="MobiDB-lite"/>
    </source>
</evidence>
<evidence type="ECO:0000256" key="3">
    <source>
        <dbReference type="ARBA" id="ARBA00022475"/>
    </source>
</evidence>
<organism evidence="7 8">
    <name type="scientific">Streptomyces thermocarboxydovorans</name>
    <dbReference type="NCBI Taxonomy" id="59298"/>
    <lineage>
        <taxon>Bacteria</taxon>
        <taxon>Bacillati</taxon>
        <taxon>Actinomycetota</taxon>
        <taxon>Actinomycetes</taxon>
        <taxon>Kitasatosporales</taxon>
        <taxon>Streptomycetaceae</taxon>
        <taxon>Streptomyces</taxon>
    </lineage>
</organism>
<keyword evidence="2" id="KW-0813">Transport</keyword>
<accession>A0ABN1HSY0</accession>
<dbReference type="InterPro" id="IPR051084">
    <property type="entry name" value="H+-coupled_symporters"/>
</dbReference>
<feature type="transmembrane region" description="Helical" evidence="6">
    <location>
        <begin position="72"/>
        <end position="90"/>
    </location>
</feature>
<comment type="subcellular location">
    <subcellularLocation>
        <location evidence="1">Cell membrane</location>
        <topology evidence="1">Multi-pass membrane protein</topology>
    </subcellularLocation>
</comment>
<keyword evidence="6" id="KW-0472">Membrane</keyword>
<gene>
    <name evidence="7" type="ORF">GCM10009535_52410</name>
</gene>
<sequence>MFDASAERNAVTSPVDPERAPDPAAVRRHPVLFRAVRRRRNPRLRRSDITVTDERAVRRAVKAASLGNTMEWFGFGIYAYLAGTIGRVFFPSGNETAPLLSSFATFAVAFLVRPLGGMVFGPRPTSPPRSSAAPPRWSSPP</sequence>
<evidence type="ECO:0000256" key="6">
    <source>
        <dbReference type="SAM" id="Phobius"/>
    </source>
</evidence>
<evidence type="ECO:0008006" key="9">
    <source>
        <dbReference type="Google" id="ProtNLM"/>
    </source>
</evidence>
<evidence type="ECO:0000256" key="1">
    <source>
        <dbReference type="ARBA" id="ARBA00004651"/>
    </source>
</evidence>
<feature type="region of interest" description="Disordered" evidence="5">
    <location>
        <begin position="121"/>
        <end position="141"/>
    </location>
</feature>
<name>A0ABN1HSY0_9ACTN</name>
<evidence type="ECO:0000256" key="2">
    <source>
        <dbReference type="ARBA" id="ARBA00022448"/>
    </source>
</evidence>
<proteinExistence type="predicted"/>
<keyword evidence="8" id="KW-1185">Reference proteome</keyword>
<dbReference type="Proteomes" id="UP001500724">
    <property type="component" value="Unassembled WGS sequence"/>
</dbReference>
<reference evidence="7 8" key="1">
    <citation type="journal article" date="2019" name="Int. J. Syst. Evol. Microbiol.">
        <title>The Global Catalogue of Microorganisms (GCM) 10K type strain sequencing project: providing services to taxonomists for standard genome sequencing and annotation.</title>
        <authorList>
            <consortium name="The Broad Institute Genomics Platform"/>
            <consortium name="The Broad Institute Genome Sequencing Center for Infectious Disease"/>
            <person name="Wu L."/>
            <person name="Ma J."/>
        </authorList>
    </citation>
    <scope>NUCLEOTIDE SEQUENCE [LARGE SCALE GENOMIC DNA]</scope>
    <source>
        <strain evidence="7 8">JCM 10367</strain>
    </source>
</reference>
<feature type="region of interest" description="Disordered" evidence="5">
    <location>
        <begin position="1"/>
        <end position="22"/>
    </location>
</feature>
<comment type="caution">
    <text evidence="7">The sequence shown here is derived from an EMBL/GenBank/DDBJ whole genome shotgun (WGS) entry which is preliminary data.</text>
</comment>
<feature type="transmembrane region" description="Helical" evidence="6">
    <location>
        <begin position="102"/>
        <end position="121"/>
    </location>
</feature>